<protein>
    <submittedName>
        <fullName evidence="1">Uncharacterized protein</fullName>
    </submittedName>
</protein>
<proteinExistence type="predicted"/>
<sequence length="39" mass="4185">MPPEAGHERLGGNSHPTVRWRVLESAVGGGRRSNRTMAG</sequence>
<dbReference type="EMBL" id="CP022604">
    <property type="protein sequence ID" value="ASV85128.1"/>
    <property type="molecule type" value="Genomic_DNA"/>
</dbReference>
<name>A0A248UEL3_9HYPH</name>
<accession>A0A248UEL3</accession>
<evidence type="ECO:0000313" key="1">
    <source>
        <dbReference type="EMBL" id="ASV85128.1"/>
    </source>
</evidence>
<gene>
    <name evidence="1" type="ORF">CES85_2338</name>
</gene>
<reference evidence="1 2" key="1">
    <citation type="submission" date="2017-07" db="EMBL/GenBank/DDBJ databases">
        <title>Phylogenetic study on the rhizospheric bacterium Ochrobactrum sp. A44.</title>
        <authorList>
            <person name="Krzyzanowska D.M."/>
            <person name="Ossowicki A."/>
            <person name="Rajewska M."/>
            <person name="Maciag T."/>
            <person name="Kaczynski Z."/>
            <person name="Czerwicka M."/>
            <person name="Jafra S."/>
        </authorList>
    </citation>
    <scope>NUCLEOTIDE SEQUENCE [LARGE SCALE GENOMIC DNA]</scope>
    <source>
        <strain evidence="1 2">A44</strain>
    </source>
</reference>
<dbReference type="Proteomes" id="UP000215256">
    <property type="component" value="Chromosome 1"/>
</dbReference>
<dbReference type="KEGG" id="och:CES85_2338"/>
<evidence type="ECO:0000313" key="2">
    <source>
        <dbReference type="Proteomes" id="UP000215256"/>
    </source>
</evidence>
<dbReference type="AlphaFoldDB" id="A0A248UEL3"/>
<organism evidence="1 2">
    <name type="scientific">Ochrobactrum quorumnocens</name>
    <dbReference type="NCBI Taxonomy" id="271865"/>
    <lineage>
        <taxon>Bacteria</taxon>
        <taxon>Pseudomonadati</taxon>
        <taxon>Pseudomonadota</taxon>
        <taxon>Alphaproteobacteria</taxon>
        <taxon>Hyphomicrobiales</taxon>
        <taxon>Brucellaceae</taxon>
        <taxon>Brucella/Ochrobactrum group</taxon>
        <taxon>Ochrobactrum</taxon>
    </lineage>
</organism>